<organism evidence="1">
    <name type="scientific">Arundo donax</name>
    <name type="common">Giant reed</name>
    <name type="synonym">Donax arundinaceus</name>
    <dbReference type="NCBI Taxonomy" id="35708"/>
    <lineage>
        <taxon>Eukaryota</taxon>
        <taxon>Viridiplantae</taxon>
        <taxon>Streptophyta</taxon>
        <taxon>Embryophyta</taxon>
        <taxon>Tracheophyta</taxon>
        <taxon>Spermatophyta</taxon>
        <taxon>Magnoliopsida</taxon>
        <taxon>Liliopsida</taxon>
        <taxon>Poales</taxon>
        <taxon>Poaceae</taxon>
        <taxon>PACMAD clade</taxon>
        <taxon>Arundinoideae</taxon>
        <taxon>Arundineae</taxon>
        <taxon>Arundo</taxon>
    </lineage>
</organism>
<evidence type="ECO:0000313" key="1">
    <source>
        <dbReference type="EMBL" id="JAD18596.1"/>
    </source>
</evidence>
<sequence>MLAGVVVSEFGDGEEEQEEAALCPIYLDTMEPSCTAYCPVCLDAMEPSCAWRVSSWFWGAIIDEFLAATLFCE</sequence>
<reference evidence="1" key="1">
    <citation type="submission" date="2014-09" db="EMBL/GenBank/DDBJ databases">
        <authorList>
            <person name="Magalhaes I.L.F."/>
            <person name="Oliveira U."/>
            <person name="Santos F.R."/>
            <person name="Vidigal T.H.D.A."/>
            <person name="Brescovit A.D."/>
            <person name="Santos A.J."/>
        </authorList>
    </citation>
    <scope>NUCLEOTIDE SEQUENCE</scope>
    <source>
        <tissue evidence="1">Shoot tissue taken approximately 20 cm above the soil surface</tissue>
    </source>
</reference>
<name>A0A0A8XXP7_ARUDO</name>
<proteinExistence type="predicted"/>
<protein>
    <submittedName>
        <fullName evidence="1">Uncharacterized protein</fullName>
    </submittedName>
</protein>
<reference evidence="1" key="2">
    <citation type="journal article" date="2015" name="Data Brief">
        <title>Shoot transcriptome of the giant reed, Arundo donax.</title>
        <authorList>
            <person name="Barrero R.A."/>
            <person name="Guerrero F.D."/>
            <person name="Moolhuijzen P."/>
            <person name="Goolsby J.A."/>
            <person name="Tidwell J."/>
            <person name="Bellgard S.E."/>
            <person name="Bellgard M.I."/>
        </authorList>
    </citation>
    <scope>NUCLEOTIDE SEQUENCE</scope>
    <source>
        <tissue evidence="1">Shoot tissue taken approximately 20 cm above the soil surface</tissue>
    </source>
</reference>
<accession>A0A0A8XXP7</accession>
<dbReference type="EMBL" id="GBRH01279299">
    <property type="protein sequence ID" value="JAD18596.1"/>
    <property type="molecule type" value="Transcribed_RNA"/>
</dbReference>
<dbReference type="AlphaFoldDB" id="A0A0A8XXP7"/>